<comment type="caution">
    <text evidence="1">The sequence shown here is derived from an EMBL/GenBank/DDBJ whole genome shotgun (WGS) entry which is preliminary data.</text>
</comment>
<keyword evidence="2" id="KW-1185">Reference proteome</keyword>
<protein>
    <submittedName>
        <fullName evidence="1">Uncharacterized protein</fullName>
    </submittedName>
</protein>
<dbReference type="Proteomes" id="UP001139158">
    <property type="component" value="Unassembled WGS sequence"/>
</dbReference>
<gene>
    <name evidence="1" type="ORF">LJ757_16505</name>
</gene>
<sequence>MDTSAPAPHIGAVYAENATGDEYTLSGLRSRGQVFLAENSTGSGRIIDRLPLEELAGRFTFVRCNHDDFCCTAHRTHTSPHRGCLLR</sequence>
<name>A0A9X1SD84_9MICC</name>
<proteinExistence type="predicted"/>
<accession>A0A9X1SD84</accession>
<dbReference type="RefSeq" id="WP_227897382.1">
    <property type="nucleotide sequence ID" value="NZ_CP099467.1"/>
</dbReference>
<reference evidence="1" key="1">
    <citation type="submission" date="2021-10" db="EMBL/GenBank/DDBJ databases">
        <title>Novel species in genus Arthrobacter.</title>
        <authorList>
            <person name="Liu Y."/>
        </authorList>
    </citation>
    <scope>NUCLEOTIDE SEQUENCE</scope>
    <source>
        <strain evidence="1">Zg-Y453</strain>
    </source>
</reference>
<evidence type="ECO:0000313" key="1">
    <source>
        <dbReference type="EMBL" id="MCC3299395.1"/>
    </source>
</evidence>
<dbReference type="AlphaFoldDB" id="A0A9X1SD84"/>
<evidence type="ECO:0000313" key="2">
    <source>
        <dbReference type="Proteomes" id="UP001139158"/>
    </source>
</evidence>
<dbReference type="EMBL" id="JAJFZV010000018">
    <property type="protein sequence ID" value="MCC3299395.1"/>
    <property type="molecule type" value="Genomic_DNA"/>
</dbReference>
<organism evidence="1 2">
    <name type="scientific">Arthrobacter caoxuetaonis</name>
    <dbReference type="NCBI Taxonomy" id="2886935"/>
    <lineage>
        <taxon>Bacteria</taxon>
        <taxon>Bacillati</taxon>
        <taxon>Actinomycetota</taxon>
        <taxon>Actinomycetes</taxon>
        <taxon>Micrococcales</taxon>
        <taxon>Micrococcaceae</taxon>
        <taxon>Arthrobacter</taxon>
    </lineage>
</organism>